<dbReference type="PANTHER" id="PTHR30489:SF0">
    <property type="entry name" value="LIPOPROTEIN-RELEASING SYSTEM TRANSMEMBRANE PROTEIN LOLE"/>
    <property type="match status" value="1"/>
</dbReference>
<gene>
    <name evidence="10" type="ORF">SKC35_04805</name>
</gene>
<dbReference type="PANTHER" id="PTHR30489">
    <property type="entry name" value="LIPOPROTEIN-RELEASING SYSTEM TRANSMEMBRANE PROTEIN LOLE"/>
    <property type="match status" value="1"/>
</dbReference>
<evidence type="ECO:0000259" key="8">
    <source>
        <dbReference type="Pfam" id="PF02687"/>
    </source>
</evidence>
<dbReference type="InterPro" id="IPR051447">
    <property type="entry name" value="Lipoprotein-release_system"/>
</dbReference>
<comment type="subcellular location">
    <subcellularLocation>
        <location evidence="1">Cell membrane</location>
        <topology evidence="1">Multi-pass membrane protein</topology>
    </subcellularLocation>
</comment>
<dbReference type="Pfam" id="PF12704">
    <property type="entry name" value="MacB_PCD"/>
    <property type="match status" value="1"/>
</dbReference>
<protein>
    <submittedName>
        <fullName evidence="10">FtsX-like permease family protein</fullName>
    </submittedName>
</protein>
<evidence type="ECO:0000256" key="1">
    <source>
        <dbReference type="ARBA" id="ARBA00004651"/>
    </source>
</evidence>
<keyword evidence="4 7" id="KW-0812">Transmembrane</keyword>
<dbReference type="InterPro" id="IPR025857">
    <property type="entry name" value="MacB_PCD"/>
</dbReference>
<evidence type="ECO:0000256" key="3">
    <source>
        <dbReference type="ARBA" id="ARBA00022475"/>
    </source>
</evidence>
<keyword evidence="3" id="KW-1003">Cell membrane</keyword>
<keyword evidence="6 7" id="KW-0472">Membrane</keyword>
<dbReference type="EMBL" id="JBBKXY010000001">
    <property type="protein sequence ID" value="MFD3292997.1"/>
    <property type="molecule type" value="Genomic_DNA"/>
</dbReference>
<proteinExistence type="inferred from homology"/>
<name>A0ABW6D7J6_9BACT</name>
<evidence type="ECO:0000256" key="4">
    <source>
        <dbReference type="ARBA" id="ARBA00022692"/>
    </source>
</evidence>
<feature type="transmembrane region" description="Helical" evidence="7">
    <location>
        <begin position="20"/>
        <end position="46"/>
    </location>
</feature>
<evidence type="ECO:0000259" key="9">
    <source>
        <dbReference type="Pfam" id="PF12704"/>
    </source>
</evidence>
<comment type="caution">
    <text evidence="10">The sequence shown here is derived from an EMBL/GenBank/DDBJ whole genome shotgun (WGS) entry which is preliminary data.</text>
</comment>
<evidence type="ECO:0000313" key="10">
    <source>
        <dbReference type="EMBL" id="MFD3292997.1"/>
    </source>
</evidence>
<feature type="transmembrane region" description="Helical" evidence="7">
    <location>
        <begin position="322"/>
        <end position="347"/>
    </location>
</feature>
<comment type="similarity">
    <text evidence="2">Belongs to the ABC-4 integral membrane protein family. LolC/E subfamily.</text>
</comment>
<dbReference type="Proteomes" id="UP001598112">
    <property type="component" value="Unassembled WGS sequence"/>
</dbReference>
<feature type="transmembrane region" description="Helical" evidence="7">
    <location>
        <begin position="276"/>
        <end position="302"/>
    </location>
</feature>
<keyword evidence="5 7" id="KW-1133">Transmembrane helix</keyword>
<sequence length="415" mass="46277">MSVSLFVAKRYFFSPFKASFITLISRISMIGVGVEVMALVLILSVFNGLEDFQKGLFKTFDPDLSIVSTSETRFSLSSNQIQQIASVSGVKSVQSILEDQALIRYNGKQLVVTLKGVDASFIASKRLKNQLVDGDYLVEYDGHPFGMVGAGVYMAMGMNFEDIYHPIEAWYPNQKALAKFQVTQDAANQKGFFPSGVLQVEQSFDNQMILVPLNWMRELTLADSTTVSRFEIMLAEGVLETDVQSAIQKIVGGKFQVQTRDQQHAILLRAIKIEKLFVFILMAFIMGIASFTLFYALSLLVIEKRKDLRTLLAMGITQQQLLRIFLSVGLFISFSGAVVGMLLGFALGWIQQTFGIIPLGIPNALIDAYPIQMEWFDFLMTALVVMVITFLASIIPARKAVQMTFDQKINLPKAD</sequence>
<dbReference type="Pfam" id="PF02687">
    <property type="entry name" value="FtsX"/>
    <property type="match status" value="1"/>
</dbReference>
<keyword evidence="11" id="KW-1185">Reference proteome</keyword>
<evidence type="ECO:0000256" key="6">
    <source>
        <dbReference type="ARBA" id="ARBA00023136"/>
    </source>
</evidence>
<feature type="domain" description="MacB-like periplasmic core" evidence="9">
    <location>
        <begin position="27"/>
        <end position="249"/>
    </location>
</feature>
<dbReference type="InterPro" id="IPR003838">
    <property type="entry name" value="ABC3_permease_C"/>
</dbReference>
<evidence type="ECO:0000313" key="11">
    <source>
        <dbReference type="Proteomes" id="UP001598112"/>
    </source>
</evidence>
<feature type="transmembrane region" description="Helical" evidence="7">
    <location>
        <begin position="378"/>
        <end position="397"/>
    </location>
</feature>
<accession>A0ABW6D7J6</accession>
<evidence type="ECO:0000256" key="7">
    <source>
        <dbReference type="SAM" id="Phobius"/>
    </source>
</evidence>
<evidence type="ECO:0000256" key="2">
    <source>
        <dbReference type="ARBA" id="ARBA00005236"/>
    </source>
</evidence>
<feature type="domain" description="ABC3 transporter permease C-terminal" evidence="8">
    <location>
        <begin position="280"/>
        <end position="403"/>
    </location>
</feature>
<organism evidence="10 11">
    <name type="scientific">Aquirufa originis</name>
    <dbReference type="NCBI Taxonomy" id="3096514"/>
    <lineage>
        <taxon>Bacteria</taxon>
        <taxon>Pseudomonadati</taxon>
        <taxon>Bacteroidota</taxon>
        <taxon>Cytophagia</taxon>
        <taxon>Cytophagales</taxon>
        <taxon>Flectobacillaceae</taxon>
        <taxon>Aquirufa</taxon>
    </lineage>
</organism>
<evidence type="ECO:0000256" key="5">
    <source>
        <dbReference type="ARBA" id="ARBA00022989"/>
    </source>
</evidence>
<reference evidence="10 11" key="1">
    <citation type="submission" date="2024-03" db="EMBL/GenBank/DDBJ databases">
        <title>Aquirufa genome sequencing.</title>
        <authorList>
            <person name="Pitt A."/>
            <person name="Hahn M.W."/>
        </authorList>
    </citation>
    <scope>NUCLEOTIDE SEQUENCE [LARGE SCALE GENOMIC DNA]</scope>
    <source>
        <strain evidence="10 11">KTFRIE-69F</strain>
    </source>
</reference>
<dbReference type="RefSeq" id="WP_377978295.1">
    <property type="nucleotide sequence ID" value="NZ_JBBKXY010000001.1"/>
</dbReference>